<dbReference type="SMART" id="SM00855">
    <property type="entry name" value="PGAM"/>
    <property type="match status" value="1"/>
</dbReference>
<dbReference type="AlphaFoldDB" id="A0A2N0ZI41"/>
<dbReference type="Gene3D" id="3.40.50.1240">
    <property type="entry name" value="Phosphoglycerate mutase-like"/>
    <property type="match status" value="1"/>
</dbReference>
<gene>
    <name evidence="1" type="ORF">CWS20_09960</name>
</gene>
<reference evidence="1 2" key="1">
    <citation type="journal article" date="2010" name="Int. J. Syst. Evol. Microbiol.">
        <title>Bacillus horneckiae sp. nov., isolated from a spacecraft-assembly clean room.</title>
        <authorList>
            <person name="Vaishampayan P."/>
            <person name="Probst A."/>
            <person name="Krishnamurthi S."/>
            <person name="Ghosh S."/>
            <person name="Osman S."/>
            <person name="McDowall A."/>
            <person name="Ruckmani A."/>
            <person name="Mayilraj S."/>
            <person name="Venkateswaran K."/>
        </authorList>
    </citation>
    <scope>NUCLEOTIDE SEQUENCE [LARGE SCALE GENOMIC DNA]</scope>
    <source>
        <strain evidence="2">1PO1SC</strain>
    </source>
</reference>
<dbReference type="Proteomes" id="UP000233343">
    <property type="component" value="Unassembled WGS sequence"/>
</dbReference>
<proteinExistence type="predicted"/>
<dbReference type="InterPro" id="IPR013078">
    <property type="entry name" value="His_Pase_superF_clade-1"/>
</dbReference>
<evidence type="ECO:0000313" key="2">
    <source>
        <dbReference type="Proteomes" id="UP000233343"/>
    </source>
</evidence>
<sequence>MTNVFLVRHAHSNYSTDEWNRPLSEKGRLAIEALLKIFSKIAINVVISSPYRRAVETVEGINRNLEVILIEDFKERTISLKKADDFHGEVLKAWVNPHYKLAGGESNKEAQTRGVTALQQIIRKYAGKNIIIGTHGNLMALILNEFDSSFDFHFWQRLTMPDVYQLTFKNEELTSIKRV</sequence>
<dbReference type="CDD" id="cd07067">
    <property type="entry name" value="HP_PGM_like"/>
    <property type="match status" value="1"/>
</dbReference>
<name>A0A2N0ZI41_9BACI</name>
<keyword evidence="2" id="KW-1185">Reference proteome</keyword>
<dbReference type="InterPro" id="IPR029033">
    <property type="entry name" value="His_PPase_superfam"/>
</dbReference>
<dbReference type="InterPro" id="IPR050275">
    <property type="entry name" value="PGM_Phosphatase"/>
</dbReference>
<organism evidence="1 2">
    <name type="scientific">Cytobacillus horneckiae</name>
    <dbReference type="NCBI Taxonomy" id="549687"/>
    <lineage>
        <taxon>Bacteria</taxon>
        <taxon>Bacillati</taxon>
        <taxon>Bacillota</taxon>
        <taxon>Bacilli</taxon>
        <taxon>Bacillales</taxon>
        <taxon>Bacillaceae</taxon>
        <taxon>Cytobacillus</taxon>
    </lineage>
</organism>
<dbReference type="GO" id="GO:0016791">
    <property type="term" value="F:phosphatase activity"/>
    <property type="evidence" value="ECO:0007669"/>
    <property type="project" value="TreeGrafter"/>
</dbReference>
<dbReference type="EMBL" id="PISD01000019">
    <property type="protein sequence ID" value="PKG29187.1"/>
    <property type="molecule type" value="Genomic_DNA"/>
</dbReference>
<dbReference type="SUPFAM" id="SSF53254">
    <property type="entry name" value="Phosphoglycerate mutase-like"/>
    <property type="match status" value="1"/>
</dbReference>
<comment type="caution">
    <text evidence="1">The sequence shown here is derived from an EMBL/GenBank/DDBJ whole genome shotgun (WGS) entry which is preliminary data.</text>
</comment>
<protein>
    <submittedName>
        <fullName evidence="1">Histidine phosphatase family protein</fullName>
    </submittedName>
</protein>
<dbReference type="PANTHER" id="PTHR48100">
    <property type="entry name" value="BROAD-SPECIFICITY PHOSPHATASE YOR283W-RELATED"/>
    <property type="match status" value="1"/>
</dbReference>
<dbReference type="GO" id="GO:0005737">
    <property type="term" value="C:cytoplasm"/>
    <property type="evidence" value="ECO:0007669"/>
    <property type="project" value="TreeGrafter"/>
</dbReference>
<dbReference type="Pfam" id="PF00300">
    <property type="entry name" value="His_Phos_1"/>
    <property type="match status" value="1"/>
</dbReference>
<evidence type="ECO:0000313" key="1">
    <source>
        <dbReference type="EMBL" id="PKG29187.1"/>
    </source>
</evidence>
<dbReference type="PANTHER" id="PTHR48100:SF59">
    <property type="entry name" value="ADENOSYLCOBALAMIN_ALPHA-RIBAZOLE PHOSPHATASE"/>
    <property type="match status" value="1"/>
</dbReference>
<accession>A0A2N0ZI41</accession>